<evidence type="ECO:0000256" key="1">
    <source>
        <dbReference type="SAM" id="MobiDB-lite"/>
    </source>
</evidence>
<accession>A0A6J4PPZ3</accession>
<protein>
    <submittedName>
        <fullName evidence="2">Uncharacterized protein</fullName>
    </submittedName>
</protein>
<feature type="compositionally biased region" description="Low complexity" evidence="1">
    <location>
        <begin position="33"/>
        <end position="59"/>
    </location>
</feature>
<feature type="compositionally biased region" description="Low complexity" evidence="1">
    <location>
        <begin position="86"/>
        <end position="95"/>
    </location>
</feature>
<name>A0A6J4PPZ3_9BACT</name>
<evidence type="ECO:0000313" key="2">
    <source>
        <dbReference type="EMBL" id="CAA9420836.1"/>
    </source>
</evidence>
<sequence length="160" mass="16359">DKRRGQRGDGGLALQHAGEPGQRQAKDRQEQDPAAPGGIRRPPASRRPSLSGGQAQSGGADHRQRPVAPGEVDRGGIGGSPEPGVQAAPQLQPAAQRDRAVLEVAPASCDPQPAVRQPGGAEEVVAGEPLLLPDDAGPGPADGRQGVHPARRSDTINGFV</sequence>
<gene>
    <name evidence="2" type="ORF">AVDCRST_MAG64-2849</name>
</gene>
<feature type="compositionally biased region" description="Low complexity" evidence="1">
    <location>
        <begin position="129"/>
        <end position="143"/>
    </location>
</feature>
<organism evidence="2">
    <name type="scientific">uncultured Phycisphaerae bacterium</name>
    <dbReference type="NCBI Taxonomy" id="904963"/>
    <lineage>
        <taxon>Bacteria</taxon>
        <taxon>Pseudomonadati</taxon>
        <taxon>Planctomycetota</taxon>
        <taxon>Phycisphaerae</taxon>
        <taxon>environmental samples</taxon>
    </lineage>
</organism>
<dbReference type="AlphaFoldDB" id="A0A6J4PPZ3"/>
<dbReference type="EMBL" id="CADCUQ010000651">
    <property type="protein sequence ID" value="CAA9420836.1"/>
    <property type="molecule type" value="Genomic_DNA"/>
</dbReference>
<feature type="non-terminal residue" evidence="2">
    <location>
        <position position="1"/>
    </location>
</feature>
<reference evidence="2" key="1">
    <citation type="submission" date="2020-02" db="EMBL/GenBank/DDBJ databases">
        <authorList>
            <person name="Meier V. D."/>
        </authorList>
    </citation>
    <scope>NUCLEOTIDE SEQUENCE</scope>
    <source>
        <strain evidence="2">AVDCRST_MAG64</strain>
    </source>
</reference>
<feature type="region of interest" description="Disordered" evidence="1">
    <location>
        <begin position="1"/>
        <end position="160"/>
    </location>
</feature>
<proteinExistence type="predicted"/>
<feature type="non-terminal residue" evidence="2">
    <location>
        <position position="160"/>
    </location>
</feature>